<protein>
    <submittedName>
        <fullName evidence="1">Uncharacterized protein</fullName>
    </submittedName>
</protein>
<organism evidence="1">
    <name type="scientific">Rosellinia necatrix</name>
    <name type="common">White root-rot fungus</name>
    <dbReference type="NCBI Taxonomy" id="77044"/>
    <lineage>
        <taxon>Eukaryota</taxon>
        <taxon>Fungi</taxon>
        <taxon>Dikarya</taxon>
        <taxon>Ascomycota</taxon>
        <taxon>Pezizomycotina</taxon>
        <taxon>Sordariomycetes</taxon>
        <taxon>Xylariomycetidae</taxon>
        <taxon>Xylariales</taxon>
        <taxon>Xylariaceae</taxon>
        <taxon>Rosellinia</taxon>
    </lineage>
</organism>
<name>A0A1W2TKJ5_ROSNE</name>
<reference evidence="1" key="1">
    <citation type="submission" date="2016-03" db="EMBL/GenBank/DDBJ databases">
        <title>Draft genome sequence of Rosellinia necatrix.</title>
        <authorList>
            <person name="Kanematsu S."/>
        </authorList>
    </citation>
    <scope>NUCLEOTIDE SEQUENCE [LARGE SCALE GENOMIC DNA]</scope>
    <source>
        <strain evidence="1">W97</strain>
    </source>
</reference>
<evidence type="ECO:0000313" key="1">
    <source>
        <dbReference type="EMBL" id="GAP88792.2"/>
    </source>
</evidence>
<proteinExistence type="predicted"/>
<dbReference type="Proteomes" id="UP000054516">
    <property type="component" value="Unassembled WGS sequence"/>
</dbReference>
<dbReference type="EMBL" id="DF977457">
    <property type="protein sequence ID" value="GAP88792.2"/>
    <property type="molecule type" value="Genomic_DNA"/>
</dbReference>
<evidence type="ECO:0000313" key="2">
    <source>
        <dbReference type="Proteomes" id="UP000054516"/>
    </source>
</evidence>
<accession>A0A1W2TKJ5</accession>
<dbReference type="AlphaFoldDB" id="A0A1W2TKJ5"/>
<keyword evidence="2" id="KW-1185">Reference proteome</keyword>
<gene>
    <name evidence="1" type="ORF">SAMD00023353_1202250</name>
</gene>
<sequence>MIDGGAVDVMVASRAVNKASREGNSNNNSPEVKILIKDEGYSLGVVGKIRGVQNRFRLRFV</sequence>